<protein>
    <recommendedName>
        <fullName evidence="3">Enamine deaminase RidA</fullName>
    </recommendedName>
</protein>
<dbReference type="PANTHER" id="PTHR43857:SF1">
    <property type="entry name" value="YJGH FAMILY PROTEIN"/>
    <property type="match status" value="1"/>
</dbReference>
<sequence>MTTTIQFHNPDGIAAPFSRYSHGVSASTAARWLHISGQVGATPGGTVPENPEQQMELAWDNLFAVLADAGMVTTDLVKVDGFVTHPDLVPLYRTVRERRLAGHAPASTLVIVSGLVTPNLQVEIQAIAAR</sequence>
<dbReference type="RefSeq" id="WP_059637801.1">
    <property type="nucleotide sequence ID" value="NZ_LOTK01000067.1"/>
</dbReference>
<dbReference type="SUPFAM" id="SSF55298">
    <property type="entry name" value="YjgF-like"/>
    <property type="match status" value="1"/>
</dbReference>
<dbReference type="Gene3D" id="3.30.1330.40">
    <property type="entry name" value="RutC-like"/>
    <property type="match status" value="1"/>
</dbReference>
<name>A0A102JXM3_9BURK</name>
<comment type="caution">
    <text evidence="1">The sequence shown here is derived from an EMBL/GenBank/DDBJ whole genome shotgun (WGS) entry which is preliminary data.</text>
</comment>
<dbReference type="Pfam" id="PF01042">
    <property type="entry name" value="Ribonuc_L-PSP"/>
    <property type="match status" value="1"/>
</dbReference>
<reference evidence="1 2" key="1">
    <citation type="submission" date="2015-11" db="EMBL/GenBank/DDBJ databases">
        <title>Expanding the genomic diversity of Burkholderia species for the development of highly accurate diagnostics.</title>
        <authorList>
            <person name="Sahl J."/>
            <person name="Keim P."/>
            <person name="Wagner D."/>
        </authorList>
    </citation>
    <scope>NUCLEOTIDE SEQUENCE [LARGE SCALE GENOMIC DNA]</scope>
    <source>
        <strain evidence="1 2">RF32-BP4</strain>
    </source>
</reference>
<dbReference type="Proteomes" id="UP000065521">
    <property type="component" value="Unassembled WGS sequence"/>
</dbReference>
<proteinExistence type="predicted"/>
<dbReference type="PANTHER" id="PTHR43857">
    <property type="entry name" value="BLR7761 PROTEIN"/>
    <property type="match status" value="1"/>
</dbReference>
<evidence type="ECO:0000313" key="1">
    <source>
        <dbReference type="EMBL" id="KUZ81986.1"/>
    </source>
</evidence>
<dbReference type="EMBL" id="LOTN01000071">
    <property type="protein sequence ID" value="KUZ81986.1"/>
    <property type="molecule type" value="Genomic_DNA"/>
</dbReference>
<organism evidence="1 2">
    <name type="scientific">Burkholderia ubonensis</name>
    <dbReference type="NCBI Taxonomy" id="101571"/>
    <lineage>
        <taxon>Bacteria</taxon>
        <taxon>Pseudomonadati</taxon>
        <taxon>Pseudomonadota</taxon>
        <taxon>Betaproteobacteria</taxon>
        <taxon>Burkholderiales</taxon>
        <taxon>Burkholderiaceae</taxon>
        <taxon>Burkholderia</taxon>
        <taxon>Burkholderia cepacia complex</taxon>
    </lineage>
</organism>
<dbReference type="InterPro" id="IPR006175">
    <property type="entry name" value="YjgF/YER057c/UK114"/>
</dbReference>
<accession>A0A102JXM3</accession>
<dbReference type="InterPro" id="IPR035959">
    <property type="entry name" value="RutC-like_sf"/>
</dbReference>
<evidence type="ECO:0008006" key="3">
    <source>
        <dbReference type="Google" id="ProtNLM"/>
    </source>
</evidence>
<gene>
    <name evidence="1" type="ORF">WI38_31700</name>
</gene>
<dbReference type="CDD" id="cd00448">
    <property type="entry name" value="YjgF_YER057c_UK114_family"/>
    <property type="match status" value="1"/>
</dbReference>
<dbReference type="AlphaFoldDB" id="A0A102JXM3"/>
<evidence type="ECO:0000313" key="2">
    <source>
        <dbReference type="Proteomes" id="UP000065521"/>
    </source>
</evidence>